<name>A0AAV4R0E5_9ARAC</name>
<keyword evidence="3" id="KW-1185">Reference proteome</keyword>
<gene>
    <name evidence="2" type="ORF">CDAR_37561</name>
</gene>
<dbReference type="AlphaFoldDB" id="A0AAV4R0E5"/>
<comment type="caution">
    <text evidence="2">The sequence shown here is derived from an EMBL/GenBank/DDBJ whole genome shotgun (WGS) entry which is preliminary data.</text>
</comment>
<dbReference type="Proteomes" id="UP001054837">
    <property type="component" value="Unassembled WGS sequence"/>
</dbReference>
<reference evidence="2 3" key="1">
    <citation type="submission" date="2021-06" db="EMBL/GenBank/DDBJ databases">
        <title>Caerostris darwini draft genome.</title>
        <authorList>
            <person name="Kono N."/>
            <person name="Arakawa K."/>
        </authorList>
    </citation>
    <scope>NUCLEOTIDE SEQUENCE [LARGE SCALE GENOMIC DNA]</scope>
</reference>
<organism evidence="2 3">
    <name type="scientific">Caerostris darwini</name>
    <dbReference type="NCBI Taxonomy" id="1538125"/>
    <lineage>
        <taxon>Eukaryota</taxon>
        <taxon>Metazoa</taxon>
        <taxon>Ecdysozoa</taxon>
        <taxon>Arthropoda</taxon>
        <taxon>Chelicerata</taxon>
        <taxon>Arachnida</taxon>
        <taxon>Araneae</taxon>
        <taxon>Araneomorphae</taxon>
        <taxon>Entelegynae</taxon>
        <taxon>Araneoidea</taxon>
        <taxon>Araneidae</taxon>
        <taxon>Caerostris</taxon>
    </lineage>
</organism>
<dbReference type="EMBL" id="BPLQ01005315">
    <property type="protein sequence ID" value="GIY14049.1"/>
    <property type="molecule type" value="Genomic_DNA"/>
</dbReference>
<feature type="region of interest" description="Disordered" evidence="1">
    <location>
        <begin position="86"/>
        <end position="106"/>
    </location>
</feature>
<evidence type="ECO:0000313" key="2">
    <source>
        <dbReference type="EMBL" id="GIY14049.1"/>
    </source>
</evidence>
<proteinExistence type="predicted"/>
<accession>A0AAV4R0E5</accession>
<protein>
    <submittedName>
        <fullName evidence="2">Uncharacterized protein</fullName>
    </submittedName>
</protein>
<sequence length="106" mass="12235">MVNIVEALCPPPNTAFPYNHVDMLALYPYPPQNPQNLDNQLITNWWKTIPKTNNVYHMVNIVEALCPPPNTAFPYNHVDMLALYPYPPQNPQNLDNQLVEDHPQDQ</sequence>
<evidence type="ECO:0000256" key="1">
    <source>
        <dbReference type="SAM" id="MobiDB-lite"/>
    </source>
</evidence>
<evidence type="ECO:0000313" key="3">
    <source>
        <dbReference type="Proteomes" id="UP001054837"/>
    </source>
</evidence>